<dbReference type="EMBL" id="BART01002407">
    <property type="protein sequence ID" value="GAG61199.1"/>
    <property type="molecule type" value="Genomic_DNA"/>
</dbReference>
<gene>
    <name evidence="2" type="ORF">S01H4_07375</name>
</gene>
<dbReference type="SUPFAM" id="SSF103515">
    <property type="entry name" value="Autotransporter"/>
    <property type="match status" value="1"/>
</dbReference>
<dbReference type="InterPro" id="IPR036709">
    <property type="entry name" value="Autotransporte_beta_dom_sf"/>
</dbReference>
<evidence type="ECO:0000256" key="1">
    <source>
        <dbReference type="SAM" id="Phobius"/>
    </source>
</evidence>
<feature type="transmembrane region" description="Helical" evidence="1">
    <location>
        <begin position="43"/>
        <end position="63"/>
    </location>
</feature>
<protein>
    <submittedName>
        <fullName evidence="2">Uncharacterized protein</fullName>
    </submittedName>
</protein>
<keyword evidence="1" id="KW-1133">Transmembrane helix</keyword>
<keyword evidence="1" id="KW-0812">Transmembrane</keyword>
<organism evidence="2">
    <name type="scientific">marine sediment metagenome</name>
    <dbReference type="NCBI Taxonomy" id="412755"/>
    <lineage>
        <taxon>unclassified sequences</taxon>
        <taxon>metagenomes</taxon>
        <taxon>ecological metagenomes</taxon>
    </lineage>
</organism>
<proteinExistence type="predicted"/>
<reference evidence="2" key="1">
    <citation type="journal article" date="2014" name="Front. Microbiol.">
        <title>High frequency of phylogenetically diverse reductive dehalogenase-homologous genes in deep subseafloor sedimentary metagenomes.</title>
        <authorList>
            <person name="Kawai M."/>
            <person name="Futagami T."/>
            <person name="Toyoda A."/>
            <person name="Takaki Y."/>
            <person name="Nishi S."/>
            <person name="Hori S."/>
            <person name="Arai W."/>
            <person name="Tsubouchi T."/>
            <person name="Morono Y."/>
            <person name="Uchiyama I."/>
            <person name="Ito T."/>
            <person name="Fujiyama A."/>
            <person name="Inagaki F."/>
            <person name="Takami H."/>
        </authorList>
    </citation>
    <scope>NUCLEOTIDE SEQUENCE</scope>
    <source>
        <strain evidence="2">Expedition CK06-06</strain>
    </source>
</reference>
<comment type="caution">
    <text evidence="2">The sequence shown here is derived from an EMBL/GenBank/DDBJ whole genome shotgun (WGS) entry which is preliminary data.</text>
</comment>
<accession>X0YWG4</accession>
<sequence>MDYWSVSFFGIEIFSETFFGFGAEAGYKYFFTPNLSVEPFARAGYYTSGVGFALSLGASIGYAL</sequence>
<keyword evidence="1" id="KW-0472">Membrane</keyword>
<dbReference type="AlphaFoldDB" id="X0YWG4"/>
<evidence type="ECO:0000313" key="2">
    <source>
        <dbReference type="EMBL" id="GAG61199.1"/>
    </source>
</evidence>
<name>X0YWG4_9ZZZZ</name>